<comment type="caution">
    <text evidence="1">The sequence shown here is derived from an EMBL/GenBank/DDBJ whole genome shotgun (WGS) entry which is preliminary data.</text>
</comment>
<organism evidence="1 2">
    <name type="scientific">Thermus aquaticus</name>
    <dbReference type="NCBI Taxonomy" id="271"/>
    <lineage>
        <taxon>Bacteria</taxon>
        <taxon>Thermotogati</taxon>
        <taxon>Deinococcota</taxon>
        <taxon>Deinococci</taxon>
        <taxon>Thermales</taxon>
        <taxon>Thermaceae</taxon>
        <taxon>Thermus</taxon>
    </lineage>
</organism>
<protein>
    <submittedName>
        <fullName evidence="1">Uncharacterized protein</fullName>
    </submittedName>
</protein>
<evidence type="ECO:0000313" key="1">
    <source>
        <dbReference type="EMBL" id="KOX88953.1"/>
    </source>
</evidence>
<name>A0A0N0U830_THEAQ</name>
<dbReference type="RefSeq" id="WP_156303324.1">
    <property type="nucleotide sequence ID" value="NZ_CP020572.1"/>
</dbReference>
<reference evidence="1 2" key="1">
    <citation type="submission" date="2015-07" db="EMBL/GenBank/DDBJ databases">
        <authorList>
            <person name="Noorani M."/>
        </authorList>
    </citation>
    <scope>NUCLEOTIDE SEQUENCE [LARGE SCALE GENOMIC DNA]</scope>
    <source>
        <strain evidence="2">ATCC 25104 / DSM 625 / JCM 10724 / NBRC 103206 / NCIMB 11243 / YT-1</strain>
    </source>
</reference>
<dbReference type="Proteomes" id="UP000037685">
    <property type="component" value="Unassembled WGS sequence"/>
</dbReference>
<proteinExistence type="predicted"/>
<dbReference type="AlphaFoldDB" id="A0A0N0U830"/>
<accession>A0A0N0U830</accession>
<sequence>MPRIVAIEAPAGYGKTTYLATLPGAWVGLLPGEGAPEEVLRLVYRALLGQTPPPGPPAKLMRALLDGLPGSEFHLRVDDVHHLTPEGADFLLGLLQHPGARLYLAGRDLLPFRLLPRLVASGEAEVWGPEELLARTGFAPRPLEEEVERRLAAMPPGEREALVSLAGLPFWRPKDLEARGLSYHHLVAVHGLPIQRAKGGTCWPHDVLKEALLARADESVLLQNARAIEDLHPEQAARLYALVQRPEEVVRLALPRAKAWLEESRWPEVVAWLAPLPEESLGPLRGLLALAYLERGESAKALRLAGGDSLSLVTRALHAFRSEKATQAKDLATQAIAQATCPLERILATRVALAARHALGEKVDDEVAALLSESAPFPAQHLAVRSFQLYISPNYTLAREGLELSLQAGYPHRAVAFLQAMVWALFREEGSAEEVLAASERVLAEGHRGTRFVLPYAHVERAHVFAFLDQLQSAVDELERGIEEALLWPLWDVWRFAMELLVEVRLAQGLLTEAKALLDALEARAQEVGFEPPKFHTALWHLFSGRPDLARPLLEEAAREPRENGLLASVVLGRPVPEEARAKVAPSLRLLRLSPWSGPVLSLRDRALYLPGHEPIRLTEVETLVLLGLLEGPATPGELAERVYGDEGRAHAVHTALHRLRSKNAPVRTYGRRYVLEGCRLDLALSLEAARSIPHLLPLDLPSLLPGDEPIYASWRARLLAQAKAVALEWARRGKPIPGAHLLDPEDPEYLDALGHGAALEVLKEGVAWQ</sequence>
<evidence type="ECO:0000313" key="2">
    <source>
        <dbReference type="Proteomes" id="UP000037685"/>
    </source>
</evidence>
<dbReference type="EMBL" id="LHCI01000107">
    <property type="protein sequence ID" value="KOX88953.1"/>
    <property type="molecule type" value="Genomic_DNA"/>
</dbReference>
<gene>
    <name evidence="1" type="ORF">BVI061214_02376</name>
</gene>
<dbReference type="PATRIC" id="fig|271.14.peg.2454"/>